<dbReference type="EMBL" id="LJYW01000001">
    <property type="protein sequence ID" value="KPL54999.1"/>
    <property type="molecule type" value="Genomic_DNA"/>
</dbReference>
<dbReference type="PROSITE" id="PS00868">
    <property type="entry name" value="CYS_MET_METAB_PP"/>
    <property type="match status" value="1"/>
</dbReference>
<dbReference type="InterPro" id="IPR000277">
    <property type="entry name" value="Cys/Met-Metab_PyrdxlP-dep_enz"/>
</dbReference>
<evidence type="ECO:0000313" key="8">
    <source>
        <dbReference type="Proteomes" id="UP000048984"/>
    </source>
</evidence>
<comment type="caution">
    <text evidence="7">The sequence shown here is derived from an EMBL/GenBank/DDBJ whole genome shotgun (WGS) entry which is preliminary data.</text>
</comment>
<dbReference type="PIRSF" id="PIRSF001434">
    <property type="entry name" value="CGS"/>
    <property type="match status" value="1"/>
</dbReference>
<dbReference type="GO" id="GO:0019346">
    <property type="term" value="P:transsulfuration"/>
    <property type="evidence" value="ECO:0007669"/>
    <property type="project" value="InterPro"/>
</dbReference>
<dbReference type="GO" id="GO:0030170">
    <property type="term" value="F:pyridoxal phosphate binding"/>
    <property type="evidence" value="ECO:0007669"/>
    <property type="project" value="InterPro"/>
</dbReference>
<comment type="cofactor">
    <cofactor evidence="1 6">
        <name>pyridoxal 5'-phosphate</name>
        <dbReference type="ChEBI" id="CHEBI:597326"/>
    </cofactor>
</comment>
<proteinExistence type="inferred from homology"/>
<dbReference type="Pfam" id="PF01053">
    <property type="entry name" value="Cys_Met_Meta_PP"/>
    <property type="match status" value="1"/>
</dbReference>
<dbReference type="InterPro" id="IPR006235">
    <property type="entry name" value="OAc-hSer/O-AcSer_sulfhydrylase"/>
</dbReference>
<dbReference type="CDD" id="cd00614">
    <property type="entry name" value="CGS_like"/>
    <property type="match status" value="1"/>
</dbReference>
<evidence type="ECO:0000256" key="4">
    <source>
        <dbReference type="ARBA" id="ARBA00022898"/>
    </source>
</evidence>
<dbReference type="Proteomes" id="UP000048984">
    <property type="component" value="Unassembled WGS sequence"/>
</dbReference>
<dbReference type="RefSeq" id="WP_054361165.1">
    <property type="nucleotide sequence ID" value="NZ_LJYW01000001.1"/>
</dbReference>
<evidence type="ECO:0000256" key="3">
    <source>
        <dbReference type="ARBA" id="ARBA00022679"/>
    </source>
</evidence>
<sequence>MRRETIAIHAGYEPDSAVKSVAVPIYQTASYAFDSADHAAALFNLEEEGFRYSRINNPTTAVLEKRLAELEGGVGALCAASGQAALHIALVNLADHGGNIVTVPQLYGTTHTLLSHILPRQGITTRFAASDRPEDIAALIDDDTRAVFCESIGNPAGNVCDIAGIAAVAHAAGVPLVVDNTVATPILLRPFEHGADIVVHSLTKFLGGHGTTLGGAIVDGGRFPWKEAGARFPAYVVPDRSYHGLIYAERFGPMAYIERARSVYQRTMGAVLSPFNAFLILQGIETVALRVERHVENARTVAHWLKADPRVAWVNYAGFDDSPYKALVERYLDGRASSLFTFGIRGSMETGKAFYDALKLVTRLVNIGDAKSLACHPASTTHRQMTPDEQLKAGIRPETIRLSIGIEHVDDIIADLDQALAAAVASDRFAEAAE</sequence>
<dbReference type="AlphaFoldDB" id="A0A0P6WF10"/>
<name>A0A0P6WF10_9HYPH</name>
<feature type="modified residue" description="N6-(pyridoxal phosphate)lysine" evidence="5">
    <location>
        <position position="204"/>
    </location>
</feature>
<dbReference type="STRING" id="665126.ABB55_24510"/>
<keyword evidence="3 7" id="KW-0808">Transferase</keyword>
<dbReference type="InterPro" id="IPR015421">
    <property type="entry name" value="PyrdxlP-dep_Trfase_major"/>
</dbReference>
<reference evidence="7 8" key="1">
    <citation type="submission" date="2015-09" db="EMBL/GenBank/DDBJ databases">
        <authorList>
            <person name="Jackson K.R."/>
            <person name="Lunt B.L."/>
            <person name="Fisher J.N.B."/>
            <person name="Gardner A.V."/>
            <person name="Bailey M.E."/>
            <person name="Deus L.M."/>
            <person name="Earl A.S."/>
            <person name="Gibby P.D."/>
            <person name="Hartmann K.A."/>
            <person name="Liu J.E."/>
            <person name="Manci A.M."/>
            <person name="Nielsen D.A."/>
            <person name="Solomon M.B."/>
            <person name="Breakwell D.P."/>
            <person name="Burnett S.H."/>
            <person name="Grose J.H."/>
        </authorList>
    </citation>
    <scope>NUCLEOTIDE SEQUENCE [LARGE SCALE GENOMIC DNA]</scope>
    <source>
        <strain evidence="7 8">16</strain>
    </source>
</reference>
<gene>
    <name evidence="7" type="ORF">ABB55_24510</name>
</gene>
<protein>
    <submittedName>
        <fullName evidence="7">O-acetylhomoserine aminocarboxypropyltransferase</fullName>
        <ecNumber evidence="7">2.5.1.49</ecNumber>
    </submittedName>
</protein>
<evidence type="ECO:0000256" key="1">
    <source>
        <dbReference type="ARBA" id="ARBA00001933"/>
    </source>
</evidence>
<comment type="similarity">
    <text evidence="2 6">Belongs to the trans-sulfuration enzymes family.</text>
</comment>
<reference evidence="7 8" key="2">
    <citation type="submission" date="2015-10" db="EMBL/GenBank/DDBJ databases">
        <title>Draft Genome Sequence of Prosthecomicrobium hirschii ATCC 27832.</title>
        <authorList>
            <person name="Daniel J."/>
            <person name="Givan S.A."/>
            <person name="Brun Y.V."/>
            <person name="Brown P.J."/>
        </authorList>
    </citation>
    <scope>NUCLEOTIDE SEQUENCE [LARGE SCALE GENOMIC DNA]</scope>
    <source>
        <strain evidence="7 8">16</strain>
    </source>
</reference>
<dbReference type="Gene3D" id="3.90.1150.10">
    <property type="entry name" value="Aspartate Aminotransferase, domain 1"/>
    <property type="match status" value="1"/>
</dbReference>
<dbReference type="InterPro" id="IPR015424">
    <property type="entry name" value="PyrdxlP-dep_Trfase"/>
</dbReference>
<evidence type="ECO:0000256" key="2">
    <source>
        <dbReference type="ARBA" id="ARBA00009077"/>
    </source>
</evidence>
<dbReference type="InterPro" id="IPR015422">
    <property type="entry name" value="PyrdxlP-dep_Trfase_small"/>
</dbReference>
<dbReference type="NCBIfam" id="TIGR01326">
    <property type="entry name" value="OAH_OAS_sulfhy"/>
    <property type="match status" value="1"/>
</dbReference>
<organism evidence="7 8">
    <name type="scientific">Prosthecodimorpha hirschii</name>
    <dbReference type="NCBI Taxonomy" id="665126"/>
    <lineage>
        <taxon>Bacteria</taxon>
        <taxon>Pseudomonadati</taxon>
        <taxon>Pseudomonadota</taxon>
        <taxon>Alphaproteobacteria</taxon>
        <taxon>Hyphomicrobiales</taxon>
        <taxon>Ancalomicrobiaceae</taxon>
        <taxon>Prosthecodimorpha</taxon>
    </lineage>
</organism>
<dbReference type="Gene3D" id="3.40.640.10">
    <property type="entry name" value="Type I PLP-dependent aspartate aminotransferase-like (Major domain)"/>
    <property type="match status" value="1"/>
</dbReference>
<dbReference type="GO" id="GO:0003961">
    <property type="term" value="F:O-acetylhomoserine aminocarboxypropyltransferase activity"/>
    <property type="evidence" value="ECO:0007669"/>
    <property type="project" value="UniProtKB-EC"/>
</dbReference>
<evidence type="ECO:0000313" key="7">
    <source>
        <dbReference type="EMBL" id="KPL54999.1"/>
    </source>
</evidence>
<dbReference type="InterPro" id="IPR054542">
    <property type="entry name" value="Cys_met_metab_PP"/>
</dbReference>
<evidence type="ECO:0000256" key="6">
    <source>
        <dbReference type="RuleBase" id="RU362118"/>
    </source>
</evidence>
<dbReference type="GO" id="GO:0006535">
    <property type="term" value="P:cysteine biosynthetic process from serine"/>
    <property type="evidence" value="ECO:0007669"/>
    <property type="project" value="TreeGrafter"/>
</dbReference>
<dbReference type="EC" id="2.5.1.49" evidence="7"/>
<dbReference type="GO" id="GO:0004124">
    <property type="term" value="F:cysteine synthase activity"/>
    <property type="evidence" value="ECO:0007669"/>
    <property type="project" value="TreeGrafter"/>
</dbReference>
<dbReference type="PANTHER" id="PTHR43797">
    <property type="entry name" value="HOMOCYSTEINE/CYSTEINE SYNTHASE"/>
    <property type="match status" value="1"/>
</dbReference>
<keyword evidence="8" id="KW-1185">Reference proteome</keyword>
<evidence type="ECO:0000256" key="5">
    <source>
        <dbReference type="PIRSR" id="PIRSR001434-2"/>
    </source>
</evidence>
<dbReference type="GO" id="GO:0005737">
    <property type="term" value="C:cytoplasm"/>
    <property type="evidence" value="ECO:0007669"/>
    <property type="project" value="TreeGrafter"/>
</dbReference>
<dbReference type="GO" id="GO:0071269">
    <property type="term" value="P:L-homocysteine biosynthetic process"/>
    <property type="evidence" value="ECO:0007669"/>
    <property type="project" value="TreeGrafter"/>
</dbReference>
<dbReference type="SUPFAM" id="SSF53383">
    <property type="entry name" value="PLP-dependent transferases"/>
    <property type="match status" value="1"/>
</dbReference>
<accession>A0A0P6WF10</accession>
<dbReference type="PANTHER" id="PTHR43797:SF2">
    <property type="entry name" value="HOMOCYSTEINE_CYSTEINE SYNTHASE"/>
    <property type="match status" value="1"/>
</dbReference>
<dbReference type="FunFam" id="3.40.640.10:FF:000035">
    <property type="entry name" value="O-succinylhomoserine sulfhydrylase"/>
    <property type="match status" value="1"/>
</dbReference>
<keyword evidence="4 5" id="KW-0663">Pyridoxal phosphate</keyword>